<name>A0A397VVV5_9GLOM</name>
<sequence>MPLLVGKVISNLCLVLLLGHYYVWVKKLGQVYVGFVGVLSKGIFGLGINDFIRLLFLFFGF</sequence>
<dbReference type="Proteomes" id="UP000266673">
    <property type="component" value="Unassembled WGS sequence"/>
</dbReference>
<dbReference type="EMBL" id="QKWP01000149">
    <property type="protein sequence ID" value="RIB26088.1"/>
    <property type="molecule type" value="Genomic_DNA"/>
</dbReference>
<keyword evidence="3" id="KW-1185">Reference proteome</keyword>
<reference evidence="2 3" key="1">
    <citation type="submission" date="2018-06" db="EMBL/GenBank/DDBJ databases">
        <title>Comparative genomics reveals the genomic features of Rhizophagus irregularis, R. cerebriforme, R. diaphanum and Gigaspora rosea, and their symbiotic lifestyle signature.</title>
        <authorList>
            <person name="Morin E."/>
            <person name="San Clemente H."/>
            <person name="Chen E.C.H."/>
            <person name="De La Providencia I."/>
            <person name="Hainaut M."/>
            <person name="Kuo A."/>
            <person name="Kohler A."/>
            <person name="Murat C."/>
            <person name="Tang N."/>
            <person name="Roy S."/>
            <person name="Loubradou J."/>
            <person name="Henrissat B."/>
            <person name="Grigoriev I.V."/>
            <person name="Corradi N."/>
            <person name="Roux C."/>
            <person name="Martin F.M."/>
        </authorList>
    </citation>
    <scope>NUCLEOTIDE SEQUENCE [LARGE SCALE GENOMIC DNA]</scope>
    <source>
        <strain evidence="2 3">DAOM 194757</strain>
    </source>
</reference>
<feature type="transmembrane region" description="Helical" evidence="1">
    <location>
        <begin position="31"/>
        <end position="59"/>
    </location>
</feature>
<evidence type="ECO:0000256" key="1">
    <source>
        <dbReference type="SAM" id="Phobius"/>
    </source>
</evidence>
<protein>
    <submittedName>
        <fullName evidence="2">Uncharacterized protein</fullName>
    </submittedName>
</protein>
<keyword evidence="1" id="KW-0472">Membrane</keyword>
<evidence type="ECO:0000313" key="2">
    <source>
        <dbReference type="EMBL" id="RIB26088.1"/>
    </source>
</evidence>
<keyword evidence="1" id="KW-0812">Transmembrane</keyword>
<dbReference type="AlphaFoldDB" id="A0A397VVV5"/>
<comment type="caution">
    <text evidence="2">The sequence shown here is derived from an EMBL/GenBank/DDBJ whole genome shotgun (WGS) entry which is preliminary data.</text>
</comment>
<feature type="transmembrane region" description="Helical" evidence="1">
    <location>
        <begin position="6"/>
        <end position="24"/>
    </location>
</feature>
<keyword evidence="1" id="KW-1133">Transmembrane helix</keyword>
<proteinExistence type="predicted"/>
<evidence type="ECO:0000313" key="3">
    <source>
        <dbReference type="Proteomes" id="UP000266673"/>
    </source>
</evidence>
<gene>
    <name evidence="2" type="ORF">C2G38_2065832</name>
</gene>
<accession>A0A397VVV5</accession>
<organism evidence="2 3">
    <name type="scientific">Gigaspora rosea</name>
    <dbReference type="NCBI Taxonomy" id="44941"/>
    <lineage>
        <taxon>Eukaryota</taxon>
        <taxon>Fungi</taxon>
        <taxon>Fungi incertae sedis</taxon>
        <taxon>Mucoromycota</taxon>
        <taxon>Glomeromycotina</taxon>
        <taxon>Glomeromycetes</taxon>
        <taxon>Diversisporales</taxon>
        <taxon>Gigasporaceae</taxon>
        <taxon>Gigaspora</taxon>
    </lineage>
</organism>